<dbReference type="PANTHER" id="PTHR10099:SF1">
    <property type="entry name" value="PHOSPHORIBOSYLFORMYLGLYCINAMIDINE SYNTHASE"/>
    <property type="match status" value="1"/>
</dbReference>
<evidence type="ECO:0000313" key="20">
    <source>
        <dbReference type="Proteomes" id="UP000615796"/>
    </source>
</evidence>
<feature type="active site" description="Nucleophile" evidence="14">
    <location>
        <position position="1138"/>
    </location>
</feature>
<protein>
    <recommendedName>
        <fullName evidence="14">Phosphoribosylformylglycinamidine synthase</fullName>
        <shortName evidence="14">FGAM synthase</shortName>
        <shortName evidence="14">FGAMS</shortName>
        <ecNumber evidence="14">6.3.5.3</ecNumber>
    </recommendedName>
    <alternativeName>
        <fullName evidence="14">Formylglycinamide ribonucleotide amidotransferase</fullName>
        <shortName evidence="14">FGAR amidotransferase</shortName>
        <shortName evidence="14">FGAR-AT</shortName>
    </alternativeName>
</protein>
<dbReference type="Pfam" id="PF18076">
    <property type="entry name" value="FGAR-AT_N"/>
    <property type="match status" value="1"/>
</dbReference>
<reference evidence="19" key="1">
    <citation type="submission" date="2020-08" db="EMBL/GenBank/DDBJ databases">
        <title>Genome Sequencing and Pan-Genome Analysis of Migratory bird Vibrio Strains, Inner Mongolia.</title>
        <authorList>
            <person name="Zheng L."/>
        </authorList>
    </citation>
    <scope>NUCLEOTIDE SEQUENCE</scope>
    <source>
        <strain evidence="19">M13F</strain>
    </source>
</reference>
<dbReference type="GO" id="GO:0005737">
    <property type="term" value="C:cytoplasm"/>
    <property type="evidence" value="ECO:0007669"/>
    <property type="project" value="UniProtKB-SubCell"/>
</dbReference>
<feature type="binding site" evidence="14">
    <location>
        <begin position="307"/>
        <end position="318"/>
    </location>
    <ligand>
        <name>ATP</name>
        <dbReference type="ChEBI" id="CHEBI:30616"/>
    </ligand>
</feature>
<dbReference type="FunFam" id="3.30.1330.10:FF:000002">
    <property type="entry name" value="Phosphoribosylformylglycinamidine synthase"/>
    <property type="match status" value="1"/>
</dbReference>
<feature type="domain" description="PurM-like C-terminal" evidence="15">
    <location>
        <begin position="432"/>
        <end position="589"/>
    </location>
</feature>
<evidence type="ECO:0000256" key="12">
    <source>
        <dbReference type="ARBA" id="ARBA00052585"/>
    </source>
</evidence>
<dbReference type="CDD" id="cd01740">
    <property type="entry name" value="GATase1_FGAR_AT"/>
    <property type="match status" value="1"/>
</dbReference>
<comment type="subunit">
    <text evidence="14">Monomer.</text>
</comment>
<feature type="binding site" evidence="14">
    <location>
        <position position="887"/>
    </location>
    <ligand>
        <name>Mg(2+)</name>
        <dbReference type="ChEBI" id="CHEBI:18420"/>
    </ligand>
</feature>
<dbReference type="InterPro" id="IPR010918">
    <property type="entry name" value="PurM-like_C_dom"/>
</dbReference>
<dbReference type="SUPFAM" id="SSF52317">
    <property type="entry name" value="Class I glutamine amidotransferase-like"/>
    <property type="match status" value="1"/>
</dbReference>
<dbReference type="NCBIfam" id="TIGR01735">
    <property type="entry name" value="FGAM_synt"/>
    <property type="match status" value="1"/>
</dbReference>
<evidence type="ECO:0000259" key="17">
    <source>
        <dbReference type="Pfam" id="PF18076"/>
    </source>
</evidence>
<dbReference type="InterPro" id="IPR036921">
    <property type="entry name" value="PurM-like_N_sf"/>
</dbReference>
<keyword evidence="6 14" id="KW-0479">Metal-binding</keyword>
<evidence type="ECO:0000256" key="14">
    <source>
        <dbReference type="HAMAP-Rule" id="MF_00419"/>
    </source>
</evidence>
<dbReference type="CDD" id="cd02203">
    <property type="entry name" value="PurL_repeat1"/>
    <property type="match status" value="1"/>
</dbReference>
<dbReference type="InterPro" id="IPR029062">
    <property type="entry name" value="Class_I_gatase-like"/>
</dbReference>
<comment type="caution">
    <text evidence="14">Lacks conserved residue(s) required for the propagation of feature annotation.</text>
</comment>
<keyword evidence="10 14" id="KW-0460">Magnesium</keyword>
<dbReference type="Gene3D" id="3.90.650.10">
    <property type="entry name" value="PurM-like C-terminal domain"/>
    <property type="match status" value="2"/>
</dbReference>
<gene>
    <name evidence="14 19" type="primary">purL</name>
    <name evidence="19" type="synonym">purI</name>
    <name evidence="19" type="ORF">H8Q88_01930</name>
</gene>
<evidence type="ECO:0000256" key="7">
    <source>
        <dbReference type="ARBA" id="ARBA00022741"/>
    </source>
</evidence>
<dbReference type="FunFam" id="3.90.650.10:FF:000002">
    <property type="entry name" value="Phosphoribosylformylglycinamidine synthase"/>
    <property type="match status" value="1"/>
</dbReference>
<evidence type="ECO:0000256" key="11">
    <source>
        <dbReference type="ARBA" id="ARBA00022962"/>
    </source>
</evidence>
<feature type="binding site" evidence="14">
    <location>
        <position position="678"/>
    </location>
    <ligand>
        <name>ATP</name>
        <dbReference type="ChEBI" id="CHEBI:30616"/>
    </ligand>
</feature>
<keyword evidence="11 14" id="KW-0315">Glutamine amidotransferase</keyword>
<dbReference type="PROSITE" id="PS51273">
    <property type="entry name" value="GATASE_TYPE_1"/>
    <property type="match status" value="1"/>
</dbReference>
<dbReference type="Pfam" id="PF13507">
    <property type="entry name" value="GATase_5"/>
    <property type="match status" value="1"/>
</dbReference>
<dbReference type="SMART" id="SM01211">
    <property type="entry name" value="GATase_5"/>
    <property type="match status" value="1"/>
</dbReference>
<dbReference type="Pfam" id="PF18072">
    <property type="entry name" value="FGAR-AT_linker"/>
    <property type="match status" value="1"/>
</dbReference>
<dbReference type="CDD" id="cd02204">
    <property type="entry name" value="PurL_repeat2"/>
    <property type="match status" value="1"/>
</dbReference>
<dbReference type="SUPFAM" id="SSF82697">
    <property type="entry name" value="PurS-like"/>
    <property type="match status" value="1"/>
</dbReference>
<proteinExistence type="inferred from homology"/>
<organism evidence="19 20">
    <name type="scientific">Vibrio metschnikovii</name>
    <dbReference type="NCBI Taxonomy" id="28172"/>
    <lineage>
        <taxon>Bacteria</taxon>
        <taxon>Pseudomonadati</taxon>
        <taxon>Pseudomonadota</taxon>
        <taxon>Gammaproteobacteria</taxon>
        <taxon>Vibrionales</taxon>
        <taxon>Vibrionaceae</taxon>
        <taxon>Vibrio</taxon>
    </lineage>
</organism>
<sequence length="1298" mass="141735">MRILRGSPALSEFRIQKLLETCRQQNLPVTGIYAEFMHFADLNAELDSAEQSKLQQLLTYGPTIQEHQPQGLLLLVTPRPGTISPWSSKASDIAHNCGLGKIKRLERGTAYYIDSQSPLTEAQKNELSYLLHDRMMEVVFSDLESASALFTVAEPAPLSQVDILTGGRSALEQANVSLGLALAEDEIDYLVESFTRLGRNPNDIELMMFAQANSEHCRHKIFNADWTIDGVEQPKSLFKMIKNTFEVTPDHVLSAYKDNAAVMTGSKVGRFFPDPDSRQYTYHHEDAHILMKVETHNHPTAISPWPGAATGSGGEIRDEGATGIGGKPKAGLVGFSVSNLRIPGFVQPWESDFGKPSRIVTALDIMLEGPLGGAAFNNEFGRPNLLGYFRTYEEQVISHAGEEVRGYHKPIMIAGGMGNIRADHVQKKVIPVGAQLIVLGGPAMNIGLGGGAASSMASGQSAEDLDFASVQRENPEMERRCQEVIDRCWQMGDANPIAFIHDVGAGGISNALPELVNDGDRGGKFQLRDVPNDEPGMSPLEIWCNESQERYVLAVAPENMPVFEAICKRERAPYAVVGEATQERHLTLEDSHFDNTPIDMPMDILLGKPPKMHRQATTQQVQSPALDRSNIEMNDAIDRVLRLPAVAEKTFLITIGDRSVTGLVARDQMVGPWQVPVANCAVTAASYDTYHGEAMSMGERTPVALLDFAASARLAVGEAITNIAATHIGDIKHIKLSANWMSPAGHPGEDAGLYAAVKAVGEELCPALGLTIPVGKDSMSMKTQWQDEQGQSQSVTSPLSLVITAFARVEDVRKTITPQLRTDKGETSLVLIDLGNGKNRLGATALAQVYKQLGDKPADVDNATQLKGFYNAVQTLVAQQQVLAYHDKGDGGLLVTLAEMAFAGHCGIDANIAPLGDDNLAILFNEELGAVLQVRNEALTSVLATLANHGLQACCHVIGTVTDSDTLRITSNQQVVVERNRTQLRTIWAEMTHKMQGLRDNPRCADQEFAAKQDNLDPGLHAELTFDVQQDIAAPYIAKGSKPNMAILREQGVNSHVEMAAAFDRAGFNAVDIHMSDILTGQVALDEYHGLVACGGFSYGDVLGAGEGWAKSVLFNPQAREQFERFFQRQDTFSLGVCNGCQMLSNLKSLIPGAELWPRFVRNESERFEARFSLVEIQPSPSLFFNQMAGSRMPIAVSHGEGRVEVRDSNHLDAIEQSGTVALRFVDNHGQATQQYPNNPNGSPNAITGLTTQDGRVTIMMPHPERVFRTVANSWHPDHWGENGPWMRMFQNARKNLG</sequence>
<dbReference type="Gene3D" id="3.40.50.880">
    <property type="match status" value="1"/>
</dbReference>
<dbReference type="GO" id="GO:0006189">
    <property type="term" value="P:'de novo' IMP biosynthetic process"/>
    <property type="evidence" value="ECO:0007669"/>
    <property type="project" value="UniProtKB-UniRule"/>
</dbReference>
<dbReference type="Pfam" id="PF22689">
    <property type="entry name" value="FGAR-AT_PurM_N-like"/>
    <property type="match status" value="1"/>
</dbReference>
<dbReference type="FunFam" id="3.30.1330.10:FF:000005">
    <property type="entry name" value="Phosphoribosylformylglycinamidine synthase"/>
    <property type="match status" value="1"/>
</dbReference>
<evidence type="ECO:0000259" key="15">
    <source>
        <dbReference type="Pfam" id="PF02769"/>
    </source>
</evidence>
<dbReference type="InterPro" id="IPR010073">
    <property type="entry name" value="PurL_large"/>
</dbReference>
<name>A0A9X0R4Q8_VIBME</name>
<evidence type="ECO:0000256" key="1">
    <source>
        <dbReference type="ARBA" id="ARBA00004496"/>
    </source>
</evidence>
<feature type="binding site" evidence="14">
    <location>
        <position position="718"/>
    </location>
    <ligand>
        <name>Mg(2+)</name>
        <dbReference type="ChEBI" id="CHEBI:18420"/>
    </ligand>
</feature>
<dbReference type="EC" id="6.3.5.3" evidence="14"/>
<dbReference type="FunFam" id="3.40.50.880:FF:000008">
    <property type="entry name" value="Phosphoribosylformylglycinamidine synthase"/>
    <property type="match status" value="1"/>
</dbReference>
<dbReference type="SUPFAM" id="SSF55326">
    <property type="entry name" value="PurM N-terminal domain-like"/>
    <property type="match status" value="2"/>
</dbReference>
<comment type="similarity">
    <text evidence="3 14">In the N-terminal section; belongs to the FGAMS family.</text>
</comment>
<evidence type="ECO:0000256" key="4">
    <source>
        <dbReference type="ARBA" id="ARBA00022490"/>
    </source>
</evidence>
<dbReference type="EMBL" id="JACRUP010000001">
    <property type="protein sequence ID" value="MBC5849719.1"/>
    <property type="molecule type" value="Genomic_DNA"/>
</dbReference>
<evidence type="ECO:0000256" key="2">
    <source>
        <dbReference type="ARBA" id="ARBA00004920"/>
    </source>
</evidence>
<dbReference type="Proteomes" id="UP000615796">
    <property type="component" value="Unassembled WGS sequence"/>
</dbReference>
<keyword evidence="5 14" id="KW-0436">Ligase</keyword>
<dbReference type="NCBIfam" id="NF003672">
    <property type="entry name" value="PRK05297.1"/>
    <property type="match status" value="1"/>
</dbReference>
<dbReference type="InterPro" id="IPR036676">
    <property type="entry name" value="PurM-like_C_sf"/>
</dbReference>
<dbReference type="GO" id="GO:0005524">
    <property type="term" value="F:ATP binding"/>
    <property type="evidence" value="ECO:0007669"/>
    <property type="project" value="UniProtKB-UniRule"/>
</dbReference>
<evidence type="ECO:0000256" key="9">
    <source>
        <dbReference type="ARBA" id="ARBA00022840"/>
    </source>
</evidence>
<dbReference type="Gene3D" id="3.30.1330.10">
    <property type="entry name" value="PurM-like, N-terminal domain"/>
    <property type="match status" value="2"/>
</dbReference>
<feature type="binding site" evidence="14">
    <location>
        <position position="722"/>
    </location>
    <ligand>
        <name>Mg(2+)</name>
        <dbReference type="ChEBI" id="CHEBI:18420"/>
    </ligand>
</feature>
<dbReference type="InterPro" id="IPR055181">
    <property type="entry name" value="FGAR-AT_PurM_N-like"/>
</dbReference>
<feature type="domain" description="FGAR-AT PurM N-terminal-like" evidence="18">
    <location>
        <begin position="648"/>
        <end position="808"/>
    </location>
</feature>
<keyword evidence="20" id="KW-1185">Reference proteome</keyword>
<dbReference type="InterPro" id="IPR036604">
    <property type="entry name" value="PurS-like_sf"/>
</dbReference>
<comment type="subcellular location">
    <subcellularLocation>
        <location evidence="1 14">Cytoplasm</location>
    </subcellularLocation>
</comment>
<dbReference type="RefSeq" id="WP_187025148.1">
    <property type="nucleotide sequence ID" value="NZ_JACRUP010000001.1"/>
</dbReference>
<keyword evidence="7 14" id="KW-0547">Nucleotide-binding</keyword>
<evidence type="ECO:0000259" key="18">
    <source>
        <dbReference type="Pfam" id="PF22689"/>
    </source>
</evidence>
<dbReference type="FunFam" id="3.90.650.10:FF:000005">
    <property type="entry name" value="Phosphoribosylformylglycinamidine synthase"/>
    <property type="match status" value="1"/>
</dbReference>
<evidence type="ECO:0000313" key="19">
    <source>
        <dbReference type="EMBL" id="MBC5849719.1"/>
    </source>
</evidence>
<dbReference type="Gene3D" id="1.10.8.750">
    <property type="entry name" value="Phosphoribosylformylglycinamidine synthase, linker domain"/>
    <property type="match status" value="1"/>
</dbReference>
<dbReference type="HAMAP" id="MF_00419">
    <property type="entry name" value="PurL_1"/>
    <property type="match status" value="1"/>
</dbReference>
<dbReference type="InterPro" id="IPR041609">
    <property type="entry name" value="PurL_linker"/>
</dbReference>
<evidence type="ECO:0000256" key="6">
    <source>
        <dbReference type="ARBA" id="ARBA00022723"/>
    </source>
</evidence>
<keyword evidence="4 14" id="KW-0963">Cytoplasm</keyword>
<comment type="catalytic activity">
    <reaction evidence="12 14">
        <text>N(2)-formyl-N(1)-(5-phospho-beta-D-ribosyl)glycinamide + L-glutamine + ATP + H2O = 2-formamido-N(1)-(5-O-phospho-beta-D-ribosyl)acetamidine + L-glutamate + ADP + phosphate + H(+)</text>
        <dbReference type="Rhea" id="RHEA:17129"/>
        <dbReference type="ChEBI" id="CHEBI:15377"/>
        <dbReference type="ChEBI" id="CHEBI:15378"/>
        <dbReference type="ChEBI" id="CHEBI:29985"/>
        <dbReference type="ChEBI" id="CHEBI:30616"/>
        <dbReference type="ChEBI" id="CHEBI:43474"/>
        <dbReference type="ChEBI" id="CHEBI:58359"/>
        <dbReference type="ChEBI" id="CHEBI:147286"/>
        <dbReference type="ChEBI" id="CHEBI:147287"/>
        <dbReference type="ChEBI" id="CHEBI:456216"/>
        <dbReference type="EC" id="6.3.5.3"/>
    </reaction>
</comment>
<accession>A0A9X0R4Q8</accession>
<keyword evidence="8 14" id="KW-0658">Purine biosynthesis</keyword>
<evidence type="ECO:0000256" key="3">
    <source>
        <dbReference type="ARBA" id="ARBA00008608"/>
    </source>
</evidence>
<evidence type="ECO:0000256" key="8">
    <source>
        <dbReference type="ARBA" id="ARBA00022755"/>
    </source>
</evidence>
<feature type="domain" description="PurM-like C-terminal" evidence="15">
    <location>
        <begin position="834"/>
        <end position="969"/>
    </location>
</feature>
<dbReference type="GO" id="GO:0004642">
    <property type="term" value="F:phosphoribosylformylglycinamidine synthase activity"/>
    <property type="evidence" value="ECO:0007669"/>
    <property type="project" value="UniProtKB-UniRule"/>
</dbReference>
<dbReference type="SUPFAM" id="SSF56042">
    <property type="entry name" value="PurM C-terminal domain-like"/>
    <property type="match status" value="2"/>
</dbReference>
<evidence type="ECO:0000256" key="10">
    <source>
        <dbReference type="ARBA" id="ARBA00022842"/>
    </source>
</evidence>
<dbReference type="GO" id="GO:0046872">
    <property type="term" value="F:metal ion binding"/>
    <property type="evidence" value="ECO:0007669"/>
    <property type="project" value="UniProtKB-KW"/>
</dbReference>
<feature type="active site" evidence="14">
    <location>
        <position position="1263"/>
    </location>
</feature>
<comment type="function">
    <text evidence="13 14">Phosphoribosylformylglycinamidine synthase involved in the purines biosynthetic pathway. Catalyzes the ATP-dependent conversion of formylglycinamide ribonucleotide (FGAR) and glutamine to yield formylglycinamidine ribonucleotide (FGAM) and glutamate.</text>
</comment>
<dbReference type="PANTHER" id="PTHR10099">
    <property type="entry name" value="PHOSPHORIBOSYLFORMYLGLYCINAMIDINE SYNTHASE"/>
    <property type="match status" value="1"/>
</dbReference>
<feature type="domain" description="Phosphoribosylformylglycinamidine synthase N-terminal" evidence="17">
    <location>
        <begin position="35"/>
        <end position="150"/>
    </location>
</feature>
<evidence type="ECO:0000256" key="5">
    <source>
        <dbReference type="ARBA" id="ARBA00022598"/>
    </source>
</evidence>
<feature type="active site" evidence="14">
    <location>
        <position position="1265"/>
    </location>
</feature>
<dbReference type="SUPFAM" id="SSF109736">
    <property type="entry name" value="FGAM synthase PurL, linker domain"/>
    <property type="match status" value="1"/>
</dbReference>
<dbReference type="InterPro" id="IPR040707">
    <property type="entry name" value="FGAR-AT_N"/>
</dbReference>
<dbReference type="FunFam" id="1.10.8.750:FF:000002">
    <property type="entry name" value="Phosphoribosylformylglycinamidine synthase"/>
    <property type="match status" value="1"/>
</dbReference>
<feature type="domain" description="Phosphoribosylformylglycinamidine synthase linker" evidence="16">
    <location>
        <begin position="171"/>
        <end position="220"/>
    </location>
</feature>
<comment type="caution">
    <text evidence="19">The sequence shown here is derived from an EMBL/GenBank/DDBJ whole genome shotgun (WGS) entry which is preliminary data.</text>
</comment>
<dbReference type="Pfam" id="PF02769">
    <property type="entry name" value="AIRS_C"/>
    <property type="match status" value="2"/>
</dbReference>
<keyword evidence="9 14" id="KW-0067">ATP-binding</keyword>
<evidence type="ECO:0000259" key="16">
    <source>
        <dbReference type="Pfam" id="PF18072"/>
    </source>
</evidence>
<evidence type="ECO:0000256" key="13">
    <source>
        <dbReference type="ARBA" id="ARBA00057317"/>
    </source>
</evidence>
<comment type="pathway">
    <text evidence="2 14">Purine metabolism; IMP biosynthesis via de novo pathway; 5-amino-1-(5-phospho-D-ribosyl)imidazole from N(2)-formyl-N(1)-(5-phospho-D-ribosyl)glycinamide: step 1/2.</text>
</comment>